<organism evidence="4 5">
    <name type="scientific">Sporosarcina ureae</name>
    <dbReference type="NCBI Taxonomy" id="1571"/>
    <lineage>
        <taxon>Bacteria</taxon>
        <taxon>Bacillati</taxon>
        <taxon>Bacillota</taxon>
        <taxon>Bacilli</taxon>
        <taxon>Bacillales</taxon>
        <taxon>Caryophanaceae</taxon>
        <taxon>Sporosarcina</taxon>
    </lineage>
</organism>
<dbReference type="HAMAP" id="MF_01539">
    <property type="entry name" value="TmcAL"/>
    <property type="match status" value="1"/>
</dbReference>
<evidence type="ECO:0000256" key="2">
    <source>
        <dbReference type="ARBA" id="ARBA00022694"/>
    </source>
</evidence>
<dbReference type="PANTHER" id="PTHR37825:SF1">
    <property type="entry name" value="TRNA(MET) CYTIDINE ACETATE LIGASE"/>
    <property type="match status" value="1"/>
</dbReference>
<comment type="function">
    <text evidence="3">Catalyzes the formation of N(4)-acetylcytidine (ac(4)C) at the wobble position of elongator tRNA(Met), using acetate and ATP as substrates. First activates an acetate ion to form acetyladenylate (Ac-AMP) and then transfers the acetyl group to tRNA to form ac(4)C34.</text>
</comment>
<comment type="similarity">
    <text evidence="3">Belongs to the TmcAL family.</text>
</comment>
<keyword evidence="3" id="KW-0963">Cytoplasm</keyword>
<dbReference type="EC" id="6.3.4.-" evidence="3"/>
<dbReference type="InterPro" id="IPR014729">
    <property type="entry name" value="Rossmann-like_a/b/a_fold"/>
</dbReference>
<dbReference type="NCBIfam" id="NF010191">
    <property type="entry name" value="PRK13670.1"/>
    <property type="match status" value="1"/>
</dbReference>
<dbReference type="Gene3D" id="3.40.50.620">
    <property type="entry name" value="HUPs"/>
    <property type="match status" value="1"/>
</dbReference>
<keyword evidence="2 3" id="KW-0819">tRNA processing</keyword>
<reference evidence="4 5" key="1">
    <citation type="submission" date="2016-04" db="EMBL/GenBank/DDBJ databases">
        <title>Comparative Genomics and Epigenetics of Sporosarcina ureae.</title>
        <authorList>
            <person name="Oliver A.S."/>
            <person name="Cooper K.K."/>
        </authorList>
    </citation>
    <scope>NUCLEOTIDE SEQUENCE [LARGE SCALE GENOMIC DNA]</scope>
    <source>
        <strain evidence="4 5">S204</strain>
    </source>
</reference>
<comment type="subcellular location">
    <subcellularLocation>
        <location evidence="3">Cytoplasm</location>
    </subcellularLocation>
</comment>
<keyword evidence="3" id="KW-0820">tRNA-binding</keyword>
<dbReference type="SUPFAM" id="SSF52374">
    <property type="entry name" value="Nucleotidylyl transferase"/>
    <property type="match status" value="1"/>
</dbReference>
<keyword evidence="1 3" id="KW-0436">Ligase</keyword>
<dbReference type="InterPro" id="IPR008513">
    <property type="entry name" value="tRNA(Met)_cyd_acetate_ligase"/>
</dbReference>
<dbReference type="RefSeq" id="WP_037561315.1">
    <property type="nucleotide sequence ID" value="NZ_CP015108.1"/>
</dbReference>
<protein>
    <recommendedName>
        <fullName evidence="3">tRNA(Met) cytidine acetate ligase</fullName>
        <ecNumber evidence="3">6.3.4.-</ecNumber>
    </recommendedName>
</protein>
<keyword evidence="3" id="KW-0547">Nucleotide-binding</keyword>
<keyword evidence="5" id="KW-1185">Reference proteome</keyword>
<dbReference type="PANTHER" id="PTHR37825">
    <property type="entry name" value="TRNA(MET) CYTIDINE ACETATE LIGASE"/>
    <property type="match status" value="1"/>
</dbReference>
<evidence type="ECO:0000256" key="3">
    <source>
        <dbReference type="HAMAP-Rule" id="MF_01539"/>
    </source>
</evidence>
<keyword evidence="3" id="KW-0067">ATP-binding</keyword>
<comment type="caution">
    <text evidence="3">Lacks conserved residue(s) required for the propagation of feature annotation.</text>
</comment>
<dbReference type="Proteomes" id="UP000192486">
    <property type="component" value="Chromosome"/>
</dbReference>
<dbReference type="EMBL" id="CP015108">
    <property type="protein sequence ID" value="ARF15229.1"/>
    <property type="molecule type" value="Genomic_DNA"/>
</dbReference>
<evidence type="ECO:0000256" key="1">
    <source>
        <dbReference type="ARBA" id="ARBA00022598"/>
    </source>
</evidence>
<dbReference type="Pfam" id="PF05636">
    <property type="entry name" value="HIGH_NTase1"/>
    <property type="match status" value="1"/>
</dbReference>
<sequence length="392" mass="44450">MLATGIVVEYNPFHNGHLFHLNEAKRLTDADVIIAVMSGHFLQRGEPAIVDKWTRAHMALAGGADLVIELPYAFATAHAPQFARGAVQILDALQCEYICFGSEEGHIAPFVHSLDTMNTHKKLYEEKIKCSMQEGLSYPNALRIAYDEISRTTDEPLADLSEPNNILGFHYMQAIKEIRSNMMPVTLERKGTHYHDEALPEDSIASATGIRKELFATDVAHVQSFMPSSSYELLHQQPHQSWDHLYPFLRYMILREGPEQLASIADITEGIEFSLWRAAKEHATFQEFMKAVKSKRYTWTRIQRMLVHVLTGYQKSTRAQITSPSYLRLLGMSKNGRNYLRSVKKEVTLPVVSRAGSHKDPSLLMDIKSTDIYMCGMQREPGLDFKTPPILL</sequence>
<evidence type="ECO:0000313" key="4">
    <source>
        <dbReference type="EMBL" id="ARF15229.1"/>
    </source>
</evidence>
<feature type="binding site" evidence="3">
    <location>
        <position position="189"/>
    </location>
    <ligand>
        <name>ATP</name>
        <dbReference type="ChEBI" id="CHEBI:30616"/>
    </ligand>
</feature>
<proteinExistence type="inferred from homology"/>
<comment type="catalytic activity">
    <reaction evidence="3">
        <text>cytidine(34) in elongator tRNA(Met) + acetate + ATP = N(4)-acetylcytidine(34) in elongator tRNA(Met) + AMP + diphosphate</text>
        <dbReference type="Rhea" id="RHEA:58144"/>
        <dbReference type="Rhea" id="RHEA-COMP:10693"/>
        <dbReference type="Rhea" id="RHEA-COMP:10694"/>
        <dbReference type="ChEBI" id="CHEBI:30089"/>
        <dbReference type="ChEBI" id="CHEBI:30616"/>
        <dbReference type="ChEBI" id="CHEBI:33019"/>
        <dbReference type="ChEBI" id="CHEBI:74900"/>
        <dbReference type="ChEBI" id="CHEBI:82748"/>
        <dbReference type="ChEBI" id="CHEBI:456215"/>
    </reaction>
</comment>
<evidence type="ECO:0000313" key="5">
    <source>
        <dbReference type="Proteomes" id="UP000192486"/>
    </source>
</evidence>
<feature type="binding site" evidence="3">
    <location>
        <begin position="7"/>
        <end position="20"/>
    </location>
    <ligand>
        <name>ATP</name>
        <dbReference type="ChEBI" id="CHEBI:30616"/>
    </ligand>
</feature>
<feature type="binding site" evidence="3">
    <location>
        <position position="164"/>
    </location>
    <ligand>
        <name>ATP</name>
        <dbReference type="ChEBI" id="CHEBI:30616"/>
    </ligand>
</feature>
<accession>A0ABM6JYE9</accession>
<keyword evidence="3" id="KW-0694">RNA-binding</keyword>
<feature type="binding site" evidence="3">
    <location>
        <position position="101"/>
    </location>
    <ligand>
        <name>ATP</name>
        <dbReference type="ChEBI" id="CHEBI:30616"/>
    </ligand>
</feature>
<gene>
    <name evidence="3" type="primary">tmcAL</name>
    <name evidence="4" type="ORF">SporoS204_14350</name>
</gene>
<name>A0ABM6JYE9_SPOUR</name>